<dbReference type="InterPro" id="IPR025736">
    <property type="entry name" value="PucR_C-HTH_dom"/>
</dbReference>
<comment type="caution">
    <text evidence="4">The sequence shown here is derived from an EMBL/GenBank/DDBJ whole genome shotgun (WGS) entry which is preliminary data.</text>
</comment>
<dbReference type="InterPro" id="IPR051448">
    <property type="entry name" value="CdaR-like_regulators"/>
</dbReference>
<name>A0ABW5WCX6_9PSEU</name>
<dbReference type="Gene3D" id="1.10.10.2840">
    <property type="entry name" value="PucR C-terminal helix-turn-helix domain"/>
    <property type="match status" value="1"/>
</dbReference>
<dbReference type="Pfam" id="PF17853">
    <property type="entry name" value="GGDEF_2"/>
    <property type="match status" value="1"/>
</dbReference>
<feature type="domain" description="PucR C-terminal helix-turn-helix" evidence="2">
    <location>
        <begin position="491"/>
        <end position="545"/>
    </location>
</feature>
<dbReference type="SUPFAM" id="SSF46689">
    <property type="entry name" value="Homeodomain-like"/>
    <property type="match status" value="1"/>
</dbReference>
<organism evidence="4 5">
    <name type="scientific">Prauserella oleivorans</name>
    <dbReference type="NCBI Taxonomy" id="1478153"/>
    <lineage>
        <taxon>Bacteria</taxon>
        <taxon>Bacillati</taxon>
        <taxon>Actinomycetota</taxon>
        <taxon>Actinomycetes</taxon>
        <taxon>Pseudonocardiales</taxon>
        <taxon>Pseudonocardiaceae</taxon>
        <taxon>Prauserella</taxon>
    </lineage>
</organism>
<proteinExistence type="inferred from homology"/>
<dbReference type="PANTHER" id="PTHR33744">
    <property type="entry name" value="CARBOHYDRATE DIACID REGULATOR"/>
    <property type="match status" value="1"/>
</dbReference>
<protein>
    <submittedName>
        <fullName evidence="4">PucR family transcriptional regulator</fullName>
    </submittedName>
</protein>
<dbReference type="Pfam" id="PF13556">
    <property type="entry name" value="HTH_30"/>
    <property type="match status" value="1"/>
</dbReference>
<sequence>MTSKGAALTATTDEPCATHPPGELTLARLLQEQMLRDARASGPLDRVVTWCLPWEQAVEASSLAGVLVYAAATPPDPTVLAELCRRDPAAVLIAGTVSADRWTKVRDTCGRVPVVSLGEHIGFREIGRLVAELTLAHEAHVLRYGVTVHRVLAELLYRGAGMPALAHQLSRLSHCTVAILDARLRILAFAQPATGSLDQEELSRTLAEDPPALIDESLGGHGPAVGEATVGGDSATCVVAPIVLGGRHDGWVLLIEPATPHPHDLAQHRVVVEQAVTIVGTEMLRMRSISEAEERARGDFVHALLHGRFGNASDLEARAAHYDFPTSATYGVLVAEVDPPGTARGLSREATRLTPPSGPRPLAAAIGDVIAVVRPFDPPRRAAPDAANRIVADYAQTLEKDLGQRVGGPVRVAYGRPVRGAVRIADSYREARIALELRGQLGLEHACGFHDLRVFAALRDLADSEQGRTFADDLLAPLRSSGAGGGELERAVVAYLECGGNVNAAARRLHVHRNTMLYKLERASRVLHLDLRQAEHQFSLWLAYKLDLLARATAGVDRELRAT</sequence>
<evidence type="ECO:0000313" key="4">
    <source>
        <dbReference type="EMBL" id="MFD2801111.1"/>
    </source>
</evidence>
<dbReference type="InterPro" id="IPR009057">
    <property type="entry name" value="Homeodomain-like_sf"/>
</dbReference>
<dbReference type="EMBL" id="JBHUOF010000021">
    <property type="protein sequence ID" value="MFD2801111.1"/>
    <property type="molecule type" value="Genomic_DNA"/>
</dbReference>
<accession>A0ABW5WCX6</accession>
<evidence type="ECO:0000259" key="3">
    <source>
        <dbReference type="Pfam" id="PF17853"/>
    </source>
</evidence>
<evidence type="ECO:0000259" key="2">
    <source>
        <dbReference type="Pfam" id="PF13556"/>
    </source>
</evidence>
<dbReference type="RefSeq" id="WP_377391193.1">
    <property type="nucleotide sequence ID" value="NZ_JBHSAN010000024.1"/>
</dbReference>
<reference evidence="5" key="1">
    <citation type="journal article" date="2019" name="Int. J. Syst. Evol. Microbiol.">
        <title>The Global Catalogue of Microorganisms (GCM) 10K type strain sequencing project: providing services to taxonomists for standard genome sequencing and annotation.</title>
        <authorList>
            <consortium name="The Broad Institute Genomics Platform"/>
            <consortium name="The Broad Institute Genome Sequencing Center for Infectious Disease"/>
            <person name="Wu L."/>
            <person name="Ma J."/>
        </authorList>
    </citation>
    <scope>NUCLEOTIDE SEQUENCE [LARGE SCALE GENOMIC DNA]</scope>
    <source>
        <strain evidence="5">IBRC-M 10906</strain>
    </source>
</reference>
<keyword evidence="5" id="KW-1185">Reference proteome</keyword>
<gene>
    <name evidence="4" type="ORF">ACFS2C_17095</name>
</gene>
<dbReference type="InterPro" id="IPR041522">
    <property type="entry name" value="CdaR_GGDEF"/>
</dbReference>
<evidence type="ECO:0000256" key="1">
    <source>
        <dbReference type="ARBA" id="ARBA00006754"/>
    </source>
</evidence>
<dbReference type="Proteomes" id="UP001597478">
    <property type="component" value="Unassembled WGS sequence"/>
</dbReference>
<feature type="domain" description="CdaR GGDEF-like" evidence="3">
    <location>
        <begin position="312"/>
        <end position="437"/>
    </location>
</feature>
<comment type="similarity">
    <text evidence="1">Belongs to the CdaR family.</text>
</comment>
<evidence type="ECO:0000313" key="5">
    <source>
        <dbReference type="Proteomes" id="UP001597478"/>
    </source>
</evidence>
<dbReference type="PANTHER" id="PTHR33744:SF1">
    <property type="entry name" value="DNA-BINDING TRANSCRIPTIONAL ACTIVATOR ADER"/>
    <property type="match status" value="1"/>
</dbReference>
<dbReference type="InterPro" id="IPR042070">
    <property type="entry name" value="PucR_C-HTH_sf"/>
</dbReference>